<keyword evidence="2" id="KW-1185">Reference proteome</keyword>
<dbReference type="Proteomes" id="UP000813463">
    <property type="component" value="Chromosome 5"/>
</dbReference>
<dbReference type="RefSeq" id="XP_056685445.1">
    <property type="nucleotide sequence ID" value="XM_056829467.1"/>
</dbReference>
<dbReference type="GeneID" id="130461382"/>
<protein>
    <recommendedName>
        <fullName evidence="1">RNase H type-1 domain-containing protein</fullName>
    </recommendedName>
</protein>
<dbReference type="InterPro" id="IPR044730">
    <property type="entry name" value="RNase_H-like_dom_plant"/>
</dbReference>
<evidence type="ECO:0000259" key="1">
    <source>
        <dbReference type="Pfam" id="PF13456"/>
    </source>
</evidence>
<dbReference type="Pfam" id="PF13456">
    <property type="entry name" value="RVT_3"/>
    <property type="match status" value="1"/>
</dbReference>
<sequence length="196" mass="22330">MSDNAGYAWCVGTSETFRHYLFDCPTIRDLCVELDCEDMMWKEEESFLEVIVSWKSVDDKTRQRGAVLLLYIWGRRNDKIFNAKEPCQSPEKWVAPPDDFVKINCDAALHVEGWTGMGDVARDAHGQVKFAASRRVRSHWEPLIAEGKAMLMVVRLAKRYGYKKVIMESDSLALVSRLSKALVHAAELGSILLDLF</sequence>
<dbReference type="PANTHER" id="PTHR47074:SF21">
    <property type="entry name" value="RNASE H TYPE-1 DOMAIN-CONTAINING PROTEIN"/>
    <property type="match status" value="1"/>
</dbReference>
<proteinExistence type="predicted"/>
<dbReference type="SUPFAM" id="SSF53098">
    <property type="entry name" value="Ribonuclease H-like"/>
    <property type="match status" value="1"/>
</dbReference>
<evidence type="ECO:0000313" key="3">
    <source>
        <dbReference type="RefSeq" id="XP_056685445.1"/>
    </source>
</evidence>
<dbReference type="PANTHER" id="PTHR47074">
    <property type="entry name" value="BNAC02G40300D PROTEIN"/>
    <property type="match status" value="1"/>
</dbReference>
<feature type="domain" description="RNase H type-1" evidence="1">
    <location>
        <begin position="104"/>
        <end position="180"/>
    </location>
</feature>
<accession>A0ABM3QQ09</accession>
<dbReference type="InterPro" id="IPR036397">
    <property type="entry name" value="RNaseH_sf"/>
</dbReference>
<dbReference type="InterPro" id="IPR002156">
    <property type="entry name" value="RNaseH_domain"/>
</dbReference>
<reference evidence="2" key="1">
    <citation type="journal article" date="2021" name="Nat. Commun.">
        <title>Genomic analyses provide insights into spinach domestication and the genetic basis of agronomic traits.</title>
        <authorList>
            <person name="Cai X."/>
            <person name="Sun X."/>
            <person name="Xu C."/>
            <person name="Sun H."/>
            <person name="Wang X."/>
            <person name="Ge C."/>
            <person name="Zhang Z."/>
            <person name="Wang Q."/>
            <person name="Fei Z."/>
            <person name="Jiao C."/>
            <person name="Wang Q."/>
        </authorList>
    </citation>
    <scope>NUCLEOTIDE SEQUENCE [LARGE SCALE GENOMIC DNA]</scope>
    <source>
        <strain evidence="2">cv. Varoflay</strain>
    </source>
</reference>
<reference evidence="3" key="2">
    <citation type="submission" date="2025-08" db="UniProtKB">
        <authorList>
            <consortium name="RefSeq"/>
        </authorList>
    </citation>
    <scope>IDENTIFICATION</scope>
    <source>
        <tissue evidence="3">Leaf</tissue>
    </source>
</reference>
<dbReference type="InterPro" id="IPR012337">
    <property type="entry name" value="RNaseH-like_sf"/>
</dbReference>
<name>A0ABM3QQ09_SPIOL</name>
<dbReference type="InterPro" id="IPR052929">
    <property type="entry name" value="RNase_H-like_EbsB-rel"/>
</dbReference>
<organism evidence="2 3">
    <name type="scientific">Spinacia oleracea</name>
    <name type="common">Spinach</name>
    <dbReference type="NCBI Taxonomy" id="3562"/>
    <lineage>
        <taxon>Eukaryota</taxon>
        <taxon>Viridiplantae</taxon>
        <taxon>Streptophyta</taxon>
        <taxon>Embryophyta</taxon>
        <taxon>Tracheophyta</taxon>
        <taxon>Spermatophyta</taxon>
        <taxon>Magnoliopsida</taxon>
        <taxon>eudicotyledons</taxon>
        <taxon>Gunneridae</taxon>
        <taxon>Pentapetalae</taxon>
        <taxon>Caryophyllales</taxon>
        <taxon>Chenopodiaceae</taxon>
        <taxon>Chenopodioideae</taxon>
        <taxon>Anserineae</taxon>
        <taxon>Spinacia</taxon>
    </lineage>
</organism>
<dbReference type="CDD" id="cd06222">
    <property type="entry name" value="RNase_H_like"/>
    <property type="match status" value="1"/>
</dbReference>
<dbReference type="Gene3D" id="3.30.420.10">
    <property type="entry name" value="Ribonuclease H-like superfamily/Ribonuclease H"/>
    <property type="match status" value="1"/>
</dbReference>
<gene>
    <name evidence="3" type="primary">LOC130461382</name>
</gene>
<evidence type="ECO:0000313" key="2">
    <source>
        <dbReference type="Proteomes" id="UP000813463"/>
    </source>
</evidence>